<keyword evidence="15" id="KW-1185">Reference proteome</keyword>
<gene>
    <name evidence="14" type="ORF">FD25_GL002375</name>
</gene>
<comment type="caution">
    <text evidence="14">The sequence shown here is derived from an EMBL/GenBank/DDBJ whole genome shotgun (WGS) entry which is preliminary data.</text>
</comment>
<evidence type="ECO:0000256" key="4">
    <source>
        <dbReference type="ARBA" id="ARBA00022538"/>
    </source>
</evidence>
<evidence type="ECO:0000256" key="9">
    <source>
        <dbReference type="ARBA" id="ARBA00023065"/>
    </source>
</evidence>
<dbReference type="PATRIC" id="fig|1423715.3.peg.2451"/>
<feature type="transmembrane region" description="Helical" evidence="13">
    <location>
        <begin position="75"/>
        <end position="95"/>
    </location>
</feature>
<reference evidence="14 15" key="1">
    <citation type="journal article" date="2015" name="Genome Announc.">
        <title>Expanding the biotechnology potential of lactobacilli through comparative genomics of 213 strains and associated genera.</title>
        <authorList>
            <person name="Sun Z."/>
            <person name="Harris H.M."/>
            <person name="McCann A."/>
            <person name="Guo C."/>
            <person name="Argimon S."/>
            <person name="Zhang W."/>
            <person name="Yang X."/>
            <person name="Jeffery I.B."/>
            <person name="Cooney J.C."/>
            <person name="Kagawa T.F."/>
            <person name="Liu W."/>
            <person name="Song Y."/>
            <person name="Salvetti E."/>
            <person name="Wrobel A."/>
            <person name="Rasinkangas P."/>
            <person name="Parkhill J."/>
            <person name="Rea M.C."/>
            <person name="O'Sullivan O."/>
            <person name="Ritari J."/>
            <person name="Douillard F.P."/>
            <person name="Paul Ross R."/>
            <person name="Yang R."/>
            <person name="Briner A.E."/>
            <person name="Felis G.E."/>
            <person name="de Vos W.M."/>
            <person name="Barrangou R."/>
            <person name="Klaenhammer T.R."/>
            <person name="Caufield P.W."/>
            <person name="Cui Y."/>
            <person name="Zhang H."/>
            <person name="O'Toole P.W."/>
        </authorList>
    </citation>
    <scope>NUCLEOTIDE SEQUENCE [LARGE SCALE GENOMIC DNA]</scope>
    <source>
        <strain evidence="14 15">DSM 19394</strain>
    </source>
</reference>
<dbReference type="STRING" id="1423715.FD25_GL002375"/>
<evidence type="ECO:0000256" key="10">
    <source>
        <dbReference type="ARBA" id="ARBA00023136"/>
    </source>
</evidence>
<dbReference type="GO" id="GO:0016020">
    <property type="term" value="C:membrane"/>
    <property type="evidence" value="ECO:0007669"/>
    <property type="project" value="UniProtKB-SubCell"/>
</dbReference>
<keyword evidence="10 13" id="KW-0472">Membrane</keyword>
<evidence type="ECO:0000313" key="14">
    <source>
        <dbReference type="EMBL" id="KRK95915.1"/>
    </source>
</evidence>
<comment type="subcellular location">
    <subcellularLocation>
        <location evidence="1">Membrane</location>
        <topology evidence="1">Multi-pass membrane protein</topology>
    </subcellularLocation>
</comment>
<keyword evidence="6" id="KW-0631">Potassium channel</keyword>
<evidence type="ECO:0000256" key="13">
    <source>
        <dbReference type="SAM" id="Phobius"/>
    </source>
</evidence>
<evidence type="ECO:0000256" key="2">
    <source>
        <dbReference type="ARBA" id="ARBA00006920"/>
    </source>
</evidence>
<dbReference type="AlphaFoldDB" id="A0A0R1LJ17"/>
<keyword evidence="11" id="KW-0407">Ion channel</keyword>
<evidence type="ECO:0000256" key="3">
    <source>
        <dbReference type="ARBA" id="ARBA00022448"/>
    </source>
</evidence>
<dbReference type="GO" id="GO:0015252">
    <property type="term" value="F:proton channel activity"/>
    <property type="evidence" value="ECO:0007669"/>
    <property type="project" value="InterPro"/>
</dbReference>
<evidence type="ECO:0000256" key="6">
    <source>
        <dbReference type="ARBA" id="ARBA00022826"/>
    </source>
</evidence>
<organism evidence="14 15">
    <name type="scientific">Levilactobacillus acidifarinae DSM 19394 = JCM 15949</name>
    <dbReference type="NCBI Taxonomy" id="1423715"/>
    <lineage>
        <taxon>Bacteria</taxon>
        <taxon>Bacillati</taxon>
        <taxon>Bacillota</taxon>
        <taxon>Bacilli</taxon>
        <taxon>Lactobacillales</taxon>
        <taxon>Lactobacillaceae</taxon>
        <taxon>Levilactobacillus</taxon>
    </lineage>
</organism>
<sequence>MKKERVEAFTDAIVAIIMTIMVLEMKVPKAGTLTALLDERSYFFAYLISFFLIATTWYNHHYLFTYATWISKRAFWANCVWLFMMSLAPVATGWISEFPSSRTTAYFYLLVYILWGMAFRVLMVILIQDNPKKKERLGRMAGPKRSWLELSLLLVALVVTYFVPILCLVILGLNSVVWIINTPKGSDRILS</sequence>
<keyword evidence="4" id="KW-0633">Potassium transport</keyword>
<keyword evidence="8 13" id="KW-1133">Transmembrane helix</keyword>
<keyword evidence="3" id="KW-0813">Transport</keyword>
<comment type="similarity">
    <text evidence="2">Belongs to the TMEM175 family.</text>
</comment>
<dbReference type="Pfam" id="PF06736">
    <property type="entry name" value="TMEM175"/>
    <property type="match status" value="1"/>
</dbReference>
<protein>
    <submittedName>
        <fullName evidence="14">Integral membrane protein</fullName>
    </submittedName>
</protein>
<dbReference type="RefSeq" id="WP_057801125.1">
    <property type="nucleotide sequence ID" value="NZ_AZDV01000005.1"/>
</dbReference>
<dbReference type="EMBL" id="AZDV01000005">
    <property type="protein sequence ID" value="KRK95915.1"/>
    <property type="molecule type" value="Genomic_DNA"/>
</dbReference>
<evidence type="ECO:0000256" key="11">
    <source>
        <dbReference type="ARBA" id="ARBA00023303"/>
    </source>
</evidence>
<feature type="transmembrane region" description="Helical" evidence="13">
    <location>
        <begin position="107"/>
        <end position="127"/>
    </location>
</feature>
<comment type="catalytic activity">
    <reaction evidence="12">
        <text>K(+)(in) = K(+)(out)</text>
        <dbReference type="Rhea" id="RHEA:29463"/>
        <dbReference type="ChEBI" id="CHEBI:29103"/>
    </reaction>
</comment>
<feature type="transmembrane region" description="Helical" evidence="13">
    <location>
        <begin position="147"/>
        <end position="180"/>
    </location>
</feature>
<evidence type="ECO:0000256" key="8">
    <source>
        <dbReference type="ARBA" id="ARBA00022989"/>
    </source>
</evidence>
<proteinExistence type="inferred from homology"/>
<feature type="transmembrane region" description="Helical" evidence="13">
    <location>
        <begin position="43"/>
        <end position="63"/>
    </location>
</feature>
<evidence type="ECO:0000256" key="1">
    <source>
        <dbReference type="ARBA" id="ARBA00004141"/>
    </source>
</evidence>
<dbReference type="Proteomes" id="UP000051955">
    <property type="component" value="Unassembled WGS sequence"/>
</dbReference>
<dbReference type="OrthoDB" id="7626281at2"/>
<name>A0A0R1LJ17_9LACO</name>
<evidence type="ECO:0000256" key="12">
    <source>
        <dbReference type="ARBA" id="ARBA00034430"/>
    </source>
</evidence>
<evidence type="ECO:0000256" key="7">
    <source>
        <dbReference type="ARBA" id="ARBA00022958"/>
    </source>
</evidence>
<keyword evidence="5 13" id="KW-0812">Transmembrane</keyword>
<evidence type="ECO:0000256" key="5">
    <source>
        <dbReference type="ARBA" id="ARBA00022692"/>
    </source>
</evidence>
<feature type="transmembrane region" description="Helical" evidence="13">
    <location>
        <begin position="7"/>
        <end position="23"/>
    </location>
</feature>
<keyword evidence="7" id="KW-0630">Potassium</keyword>
<accession>A0A0R1LJ17</accession>
<keyword evidence="9" id="KW-0406">Ion transport</keyword>
<evidence type="ECO:0000313" key="15">
    <source>
        <dbReference type="Proteomes" id="UP000051955"/>
    </source>
</evidence>
<dbReference type="InterPro" id="IPR010617">
    <property type="entry name" value="TMEM175-like"/>
</dbReference>
<dbReference type="GO" id="GO:0005267">
    <property type="term" value="F:potassium channel activity"/>
    <property type="evidence" value="ECO:0007669"/>
    <property type="project" value="UniProtKB-KW"/>
</dbReference>